<evidence type="ECO:0008006" key="14">
    <source>
        <dbReference type="Google" id="ProtNLM"/>
    </source>
</evidence>
<dbReference type="PROSITE" id="PS50920">
    <property type="entry name" value="SOLCAR"/>
    <property type="match status" value="3"/>
</dbReference>
<evidence type="ECO:0000256" key="10">
    <source>
        <dbReference type="PROSITE-ProRule" id="PRU00282"/>
    </source>
</evidence>
<evidence type="ECO:0000313" key="13">
    <source>
        <dbReference type="EMBL" id="CAD9317677.1"/>
    </source>
</evidence>
<keyword evidence="3 11" id="KW-0813">Transport</keyword>
<evidence type="ECO:0000256" key="4">
    <source>
        <dbReference type="ARBA" id="ARBA00022692"/>
    </source>
</evidence>
<dbReference type="SUPFAM" id="SSF103506">
    <property type="entry name" value="Mitochondrial carrier"/>
    <property type="match status" value="1"/>
</dbReference>
<evidence type="ECO:0000256" key="6">
    <source>
        <dbReference type="ARBA" id="ARBA00022792"/>
    </source>
</evidence>
<keyword evidence="4 10" id="KW-0812">Transmembrane</keyword>
<evidence type="ECO:0000256" key="8">
    <source>
        <dbReference type="ARBA" id="ARBA00023128"/>
    </source>
</evidence>
<evidence type="ECO:0000256" key="5">
    <source>
        <dbReference type="ARBA" id="ARBA00022737"/>
    </source>
</evidence>
<evidence type="ECO:0000256" key="11">
    <source>
        <dbReference type="RuleBase" id="RU000488"/>
    </source>
</evidence>
<keyword evidence="8" id="KW-0496">Mitochondrion</keyword>
<keyword evidence="5" id="KW-0677">Repeat</keyword>
<evidence type="ECO:0000256" key="9">
    <source>
        <dbReference type="ARBA" id="ARBA00023136"/>
    </source>
</evidence>
<dbReference type="PRINTS" id="PR00926">
    <property type="entry name" value="MITOCARRIER"/>
</dbReference>
<evidence type="ECO:0000256" key="1">
    <source>
        <dbReference type="ARBA" id="ARBA00004448"/>
    </source>
</evidence>
<comment type="subcellular location">
    <subcellularLocation>
        <location evidence="1">Mitochondrion inner membrane</location>
        <topology evidence="1">Multi-pass membrane protein</topology>
    </subcellularLocation>
</comment>
<evidence type="ECO:0000256" key="12">
    <source>
        <dbReference type="SAM" id="MobiDB-lite"/>
    </source>
</evidence>
<accession>A0A7S2E6B2</accession>
<dbReference type="GO" id="GO:0055085">
    <property type="term" value="P:transmembrane transport"/>
    <property type="evidence" value="ECO:0007669"/>
    <property type="project" value="InterPro"/>
</dbReference>
<keyword evidence="9 10" id="KW-0472">Membrane</keyword>
<evidence type="ECO:0000256" key="7">
    <source>
        <dbReference type="ARBA" id="ARBA00022989"/>
    </source>
</evidence>
<dbReference type="PANTHER" id="PTHR45667">
    <property type="entry name" value="S-ADENOSYLMETHIONINE MITOCHONDRIAL CARRIER PROTEIN"/>
    <property type="match status" value="1"/>
</dbReference>
<dbReference type="InterPro" id="IPR023395">
    <property type="entry name" value="MCP_dom_sf"/>
</dbReference>
<feature type="repeat" description="Solcar" evidence="10">
    <location>
        <begin position="116"/>
        <end position="202"/>
    </location>
</feature>
<dbReference type="FunFam" id="1.50.40.10:FF:000018">
    <property type="entry name" value="S-adenosylmethionine mitochondrial carrier protein-like"/>
    <property type="match status" value="1"/>
</dbReference>
<reference evidence="13" key="1">
    <citation type="submission" date="2021-01" db="EMBL/GenBank/DDBJ databases">
        <authorList>
            <person name="Corre E."/>
            <person name="Pelletier E."/>
            <person name="Niang G."/>
            <person name="Scheremetjew M."/>
            <person name="Finn R."/>
            <person name="Kale V."/>
            <person name="Holt S."/>
            <person name="Cochrane G."/>
            <person name="Meng A."/>
            <person name="Brown T."/>
            <person name="Cohen L."/>
        </authorList>
    </citation>
    <scope>NUCLEOTIDE SEQUENCE</scope>
    <source>
        <strain evidence="13">Pop2</strain>
    </source>
</reference>
<dbReference type="Pfam" id="PF00153">
    <property type="entry name" value="Mito_carr"/>
    <property type="match status" value="3"/>
</dbReference>
<dbReference type="AlphaFoldDB" id="A0A7S2E6B2"/>
<proteinExistence type="inferred from homology"/>
<evidence type="ECO:0000256" key="3">
    <source>
        <dbReference type="ARBA" id="ARBA00022448"/>
    </source>
</evidence>
<keyword evidence="6" id="KW-0999">Mitochondrion inner membrane</keyword>
<protein>
    <recommendedName>
        <fullName evidence="14">S-adenosylmethionine transporter</fullName>
    </recommendedName>
</protein>
<dbReference type="GO" id="GO:0005743">
    <property type="term" value="C:mitochondrial inner membrane"/>
    <property type="evidence" value="ECO:0007669"/>
    <property type="project" value="UniProtKB-SubCell"/>
</dbReference>
<name>A0A7S2E6B2_9STRA</name>
<evidence type="ECO:0000256" key="2">
    <source>
        <dbReference type="ARBA" id="ARBA00006375"/>
    </source>
</evidence>
<comment type="similarity">
    <text evidence="2 11">Belongs to the mitochondrial carrier (TC 2.A.29) family.</text>
</comment>
<organism evidence="13">
    <name type="scientific">Ditylum brightwellii</name>
    <dbReference type="NCBI Taxonomy" id="49249"/>
    <lineage>
        <taxon>Eukaryota</taxon>
        <taxon>Sar</taxon>
        <taxon>Stramenopiles</taxon>
        <taxon>Ochrophyta</taxon>
        <taxon>Bacillariophyta</taxon>
        <taxon>Mediophyceae</taxon>
        <taxon>Lithodesmiophycidae</taxon>
        <taxon>Lithodesmiales</taxon>
        <taxon>Lithodesmiaceae</taxon>
        <taxon>Ditylum</taxon>
    </lineage>
</organism>
<gene>
    <name evidence="13" type="ORF">DBRI1063_LOCUS4085</name>
</gene>
<feature type="repeat" description="Solcar" evidence="10">
    <location>
        <begin position="29"/>
        <end position="102"/>
    </location>
</feature>
<dbReference type="InterPro" id="IPR002067">
    <property type="entry name" value="MCP"/>
</dbReference>
<dbReference type="InterPro" id="IPR018108">
    <property type="entry name" value="MCP_transmembrane"/>
</dbReference>
<dbReference type="Gene3D" id="1.50.40.10">
    <property type="entry name" value="Mitochondrial carrier domain"/>
    <property type="match status" value="2"/>
</dbReference>
<keyword evidence="7" id="KW-1133">Transmembrane helix</keyword>
<sequence>MSAVEDTTAEIIPPPNTTTNNATATTTATPFLVSLLAGGVAGTTVDVALFPIDTVKTRLQSPQGFWNAGGFRGIYRGLGAAAAGSAPGAALFFSVYETLKPQVASLQSQHECIPDNPAFCHMSAASAGEAMACLVRVPTEVIKSKMQTNAVGASTLSQTVATVRAESSGVFGGLYRGYGITLLREIPFALIQFPIYERAKVEWSRYQSYPVSPIQAAACGSFGGAIAAAATTPLDVVKTRLMLGSDKNGVPYRNGVDVLKRTMAEEGSGALFRGIQPRVMWISIGGFVFFGAYESYKNVLMNGFY</sequence>
<feature type="repeat" description="Solcar" evidence="10">
    <location>
        <begin position="211"/>
        <end position="299"/>
    </location>
</feature>
<feature type="region of interest" description="Disordered" evidence="12">
    <location>
        <begin position="1"/>
        <end position="23"/>
    </location>
</feature>
<dbReference type="EMBL" id="HBGN01006388">
    <property type="protein sequence ID" value="CAD9317677.1"/>
    <property type="molecule type" value="Transcribed_RNA"/>
</dbReference>